<protein>
    <submittedName>
        <fullName evidence="7">O-acetylhomoserine ami</fullName>
    </submittedName>
</protein>
<evidence type="ECO:0000256" key="5">
    <source>
        <dbReference type="PIRSR" id="PIRSR001434-2"/>
    </source>
</evidence>
<dbReference type="InterPro" id="IPR015422">
    <property type="entry name" value="PyrdxlP-dep_Trfase_small"/>
</dbReference>
<comment type="similarity">
    <text evidence="2 6">Belongs to the trans-sulfuration enzymes family.</text>
</comment>
<dbReference type="Proteomes" id="UP000076532">
    <property type="component" value="Unassembled WGS sequence"/>
</dbReference>
<evidence type="ECO:0000256" key="6">
    <source>
        <dbReference type="RuleBase" id="RU362118"/>
    </source>
</evidence>
<dbReference type="GO" id="GO:0004124">
    <property type="term" value="F:cysteine synthase activity"/>
    <property type="evidence" value="ECO:0007669"/>
    <property type="project" value="TreeGrafter"/>
</dbReference>
<accession>A0A166MR98</accession>
<proteinExistence type="inferred from homology"/>
<dbReference type="AlphaFoldDB" id="A0A166MR98"/>
<evidence type="ECO:0000313" key="7">
    <source>
        <dbReference type="EMBL" id="KZP24233.1"/>
    </source>
</evidence>
<dbReference type="PROSITE" id="PS00868">
    <property type="entry name" value="CYS_MET_METAB_PP"/>
    <property type="match status" value="1"/>
</dbReference>
<dbReference type="PANTHER" id="PTHR43797">
    <property type="entry name" value="HOMOCYSTEINE/CYSTEINE SYNTHASE"/>
    <property type="match status" value="1"/>
</dbReference>
<keyword evidence="8" id="KW-1185">Reference proteome</keyword>
<comment type="cofactor">
    <cofactor evidence="1 6">
        <name>pyridoxal 5'-phosphate</name>
        <dbReference type="ChEBI" id="CHEBI:597326"/>
    </cofactor>
</comment>
<reference evidence="7 8" key="1">
    <citation type="journal article" date="2016" name="Mol. Biol. Evol.">
        <title>Comparative Genomics of Early-Diverging Mushroom-Forming Fungi Provides Insights into the Origins of Lignocellulose Decay Capabilities.</title>
        <authorList>
            <person name="Nagy L.G."/>
            <person name="Riley R."/>
            <person name="Tritt A."/>
            <person name="Adam C."/>
            <person name="Daum C."/>
            <person name="Floudas D."/>
            <person name="Sun H."/>
            <person name="Yadav J.S."/>
            <person name="Pangilinan J."/>
            <person name="Larsson K.H."/>
            <person name="Matsuura K."/>
            <person name="Barry K."/>
            <person name="Labutti K."/>
            <person name="Kuo R."/>
            <person name="Ohm R.A."/>
            <person name="Bhattacharya S.S."/>
            <person name="Shirouzu T."/>
            <person name="Yoshinaga Y."/>
            <person name="Martin F.M."/>
            <person name="Grigoriev I.V."/>
            <person name="Hibbett D.S."/>
        </authorList>
    </citation>
    <scope>NUCLEOTIDE SEQUENCE [LARGE SCALE GENOMIC DNA]</scope>
    <source>
        <strain evidence="7 8">CBS 109695</strain>
    </source>
</reference>
<dbReference type="CDD" id="cd00614">
    <property type="entry name" value="CGS_like"/>
    <property type="match status" value="1"/>
</dbReference>
<dbReference type="Pfam" id="PF01053">
    <property type="entry name" value="Cys_Met_Meta_PP"/>
    <property type="match status" value="1"/>
</dbReference>
<keyword evidence="4 5" id="KW-0663">Pyridoxal phosphate</keyword>
<gene>
    <name evidence="7" type="ORF">FIBSPDRAFT_918866</name>
</gene>
<dbReference type="GO" id="GO:0071269">
    <property type="term" value="P:L-homocysteine biosynthetic process"/>
    <property type="evidence" value="ECO:0007669"/>
    <property type="project" value="TreeGrafter"/>
</dbReference>
<dbReference type="STRING" id="436010.A0A166MR98"/>
<dbReference type="Gene3D" id="3.90.1150.10">
    <property type="entry name" value="Aspartate Aminotransferase, domain 1"/>
    <property type="match status" value="1"/>
</dbReference>
<evidence type="ECO:0000256" key="1">
    <source>
        <dbReference type="ARBA" id="ARBA00001933"/>
    </source>
</evidence>
<dbReference type="EMBL" id="KV417527">
    <property type="protein sequence ID" value="KZP24233.1"/>
    <property type="molecule type" value="Genomic_DNA"/>
</dbReference>
<organism evidence="7 8">
    <name type="scientific">Athelia psychrophila</name>
    <dbReference type="NCBI Taxonomy" id="1759441"/>
    <lineage>
        <taxon>Eukaryota</taxon>
        <taxon>Fungi</taxon>
        <taxon>Dikarya</taxon>
        <taxon>Basidiomycota</taxon>
        <taxon>Agaricomycotina</taxon>
        <taxon>Agaricomycetes</taxon>
        <taxon>Agaricomycetidae</taxon>
        <taxon>Atheliales</taxon>
        <taxon>Atheliaceae</taxon>
        <taxon>Athelia</taxon>
    </lineage>
</organism>
<dbReference type="InterPro" id="IPR000277">
    <property type="entry name" value="Cys/Met-Metab_PyrdxlP-dep_enz"/>
</dbReference>
<dbReference type="OrthoDB" id="3512640at2759"/>
<dbReference type="SUPFAM" id="SSF53383">
    <property type="entry name" value="PLP-dependent transferases"/>
    <property type="match status" value="1"/>
</dbReference>
<dbReference type="InterPro" id="IPR015424">
    <property type="entry name" value="PyrdxlP-dep_Trfase"/>
</dbReference>
<keyword evidence="3" id="KW-0808">Transferase</keyword>
<evidence type="ECO:0000313" key="8">
    <source>
        <dbReference type="Proteomes" id="UP000076532"/>
    </source>
</evidence>
<dbReference type="GO" id="GO:0005737">
    <property type="term" value="C:cytoplasm"/>
    <property type="evidence" value="ECO:0007669"/>
    <property type="project" value="TreeGrafter"/>
</dbReference>
<evidence type="ECO:0000256" key="4">
    <source>
        <dbReference type="ARBA" id="ARBA00022898"/>
    </source>
</evidence>
<feature type="modified residue" description="N6-(pyridoxal phosphate)lysine" evidence="5">
    <location>
        <position position="217"/>
    </location>
</feature>
<dbReference type="InterPro" id="IPR006235">
    <property type="entry name" value="OAc-hSer/O-AcSer_sulfhydrylase"/>
</dbReference>
<evidence type="ECO:0000256" key="3">
    <source>
        <dbReference type="ARBA" id="ARBA00022679"/>
    </source>
</evidence>
<dbReference type="NCBIfam" id="TIGR01326">
    <property type="entry name" value="OAH_OAS_sulfhy"/>
    <property type="match status" value="1"/>
</dbReference>
<dbReference type="Gene3D" id="3.40.640.10">
    <property type="entry name" value="Type I PLP-dependent aspartate aminotransferase-like (Major domain)"/>
    <property type="match status" value="1"/>
</dbReference>
<dbReference type="PIRSF" id="PIRSF001434">
    <property type="entry name" value="CGS"/>
    <property type="match status" value="1"/>
</dbReference>
<dbReference type="GO" id="GO:0006535">
    <property type="term" value="P:cysteine biosynthetic process from serine"/>
    <property type="evidence" value="ECO:0007669"/>
    <property type="project" value="TreeGrafter"/>
</dbReference>
<name>A0A166MR98_9AGAM</name>
<dbReference type="FunFam" id="3.40.640.10:FF:000035">
    <property type="entry name" value="O-succinylhomoserine sulfhydrylase"/>
    <property type="match status" value="1"/>
</dbReference>
<dbReference type="InterPro" id="IPR015421">
    <property type="entry name" value="PyrdxlP-dep_Trfase_major"/>
</dbReference>
<sequence>MALAPPNTFYKEPEFDTIQLHGGQVPDPTTNARAVPIYQSTSFTFNSAKHGAELFGLKAEGHIYSRIGNPTCDVLENRLAMLEGGMAGVAAASGQSAQFMAISAIAEAGDNIVATSFLYGGIYNLFKVTFKRYGIGVKFVYDDKPESFAAAIDEKTKAIHIETMGNPTYNVLNIPALAKVAHDAGIPLIVDNTFGMGGYICRPLDHGADIVVHSATKWIGGHGTTIGGLVIDGGKFDWARSGKFPGLSEGSEGYHGLKFTETFGSMAFAAKLRCEVLRDVGPALSPFSAFMLLQGVETLSLRAQRHCENALALARWLEKHPKVAWVLYLGLESHASHNMANQLFRPNAYGGVLSFGIKGDKHQASKFCDNLRLFSHLANVGDAKSLVIHPATTTHEQLTEEERLAAGVTPDLIRVSVGIEAIGDIICDFEEALKTIDVVEA</sequence>
<dbReference type="GO" id="GO:0003961">
    <property type="term" value="F:O-acetylhomoserine aminocarboxypropyltransferase activity"/>
    <property type="evidence" value="ECO:0007669"/>
    <property type="project" value="TreeGrafter"/>
</dbReference>
<dbReference type="PANTHER" id="PTHR43797:SF2">
    <property type="entry name" value="HOMOCYSTEINE_CYSTEINE SYNTHASE"/>
    <property type="match status" value="1"/>
</dbReference>
<evidence type="ECO:0000256" key="2">
    <source>
        <dbReference type="ARBA" id="ARBA00009077"/>
    </source>
</evidence>
<dbReference type="InterPro" id="IPR054542">
    <property type="entry name" value="Cys_met_metab_PP"/>
</dbReference>
<dbReference type="GO" id="GO:0019346">
    <property type="term" value="P:transsulfuration"/>
    <property type="evidence" value="ECO:0007669"/>
    <property type="project" value="InterPro"/>
</dbReference>
<dbReference type="GO" id="GO:0030170">
    <property type="term" value="F:pyridoxal phosphate binding"/>
    <property type="evidence" value="ECO:0007669"/>
    <property type="project" value="InterPro"/>
</dbReference>